<dbReference type="EMBL" id="JAYGGQ010000008">
    <property type="protein sequence ID" value="MEA5455376.1"/>
    <property type="molecule type" value="Genomic_DNA"/>
</dbReference>
<evidence type="ECO:0000256" key="10">
    <source>
        <dbReference type="SAM" id="MobiDB-lite"/>
    </source>
</evidence>
<dbReference type="InterPro" id="IPR054384">
    <property type="entry name" value="SecDF_P1_head"/>
</dbReference>
<feature type="transmembrane region" description="Helical" evidence="9">
    <location>
        <begin position="372"/>
        <end position="394"/>
    </location>
</feature>
<evidence type="ECO:0000256" key="8">
    <source>
        <dbReference type="ARBA" id="ARBA00023136"/>
    </source>
</evidence>
<dbReference type="NCBIfam" id="TIGR00916">
    <property type="entry name" value="2A0604s01"/>
    <property type="match status" value="1"/>
</dbReference>
<dbReference type="PANTHER" id="PTHR30081:SF1">
    <property type="entry name" value="PROTEIN TRANSLOCASE SUBUNIT SECD"/>
    <property type="match status" value="1"/>
</dbReference>
<keyword evidence="5 9" id="KW-0653">Protein transport</keyword>
<dbReference type="Gene3D" id="3.30.1360.200">
    <property type="match status" value="1"/>
</dbReference>
<keyword evidence="6 9" id="KW-1133">Transmembrane helix</keyword>
<dbReference type="InterPro" id="IPR055344">
    <property type="entry name" value="SecD_SecF_C_bact"/>
</dbReference>
<feature type="region of interest" description="Disordered" evidence="10">
    <location>
        <begin position="539"/>
        <end position="558"/>
    </location>
</feature>
<organism evidence="14 15">
    <name type="scientific">Sinomonas terricola</name>
    <dbReference type="NCBI Taxonomy" id="3110330"/>
    <lineage>
        <taxon>Bacteria</taxon>
        <taxon>Bacillati</taxon>
        <taxon>Actinomycetota</taxon>
        <taxon>Actinomycetes</taxon>
        <taxon>Micrococcales</taxon>
        <taxon>Micrococcaceae</taxon>
        <taxon>Sinomonas</taxon>
    </lineage>
</organism>
<dbReference type="NCBIfam" id="TIGR01129">
    <property type="entry name" value="secD"/>
    <property type="match status" value="1"/>
</dbReference>
<comment type="caution">
    <text evidence="14">The sequence shown here is derived from an EMBL/GenBank/DDBJ whole genome shotgun (WGS) entry which is preliminary data.</text>
</comment>
<evidence type="ECO:0000256" key="6">
    <source>
        <dbReference type="ARBA" id="ARBA00022989"/>
    </source>
</evidence>
<feature type="transmembrane region" description="Helical" evidence="9">
    <location>
        <begin position="345"/>
        <end position="365"/>
    </location>
</feature>
<evidence type="ECO:0000256" key="9">
    <source>
        <dbReference type="HAMAP-Rule" id="MF_01463"/>
    </source>
</evidence>
<dbReference type="InterPro" id="IPR005791">
    <property type="entry name" value="SecD"/>
</dbReference>
<keyword evidence="2 9" id="KW-0813">Transport</keyword>
<comment type="subunit">
    <text evidence="9">Forms a complex with SecF. Part of the essential Sec protein translocation apparatus which comprises SecA, SecYEG and auxiliary proteins SecDF. Other proteins may also be involved.</text>
</comment>
<dbReference type="SUPFAM" id="SSF82866">
    <property type="entry name" value="Multidrug efflux transporter AcrB transmembrane domain"/>
    <property type="match status" value="1"/>
</dbReference>
<dbReference type="HAMAP" id="MF_01463_B">
    <property type="entry name" value="SecD_B"/>
    <property type="match status" value="1"/>
</dbReference>
<sequence length="592" mass="63139">MARSRMKRPGLRTLVWLTALFAALVATLGGGVLAAQASWAPKLALDLEGGTQMILAPKVTGGGAVTQDQLNQAVEIIRQRVDGSGVSEAEISTQSSRNVVVSLPGVPSAETRQLIQASADMNFRPVLAAGDPAAVAKDKLVPDDQLPKPTAAPANASDTNWVTADVYKQFEALDCTQPQAETTQRSDPKKPLVTCQPAANGTPAVKYILGPVEIPGTDISGSTYQLVQGQQGAVTNQWAVNIQFNGDGTKIFKDVTQRLNGFYVQAGGENGNDARAQFAIVLDDKVLSAPRALAVITDGRPQITGSFTQTTARTLSDQLRFGALPISFDIQSEEQVSATLGTQQLQMGLLAGIIGLLLVVVYSLFQYRALGFVTIASLVVAGLMTYLSITILGWTQNYRLSLAGVAGLIVAIGQTADSFIVYFERIRDELREGRGLVSAVENGWRRAKRTVLASKAVNLLASVVLYFVAVGNVRGFAFTLGLTAIADLIIVFMFTHPTLQLIARTKFFGEGHRFSGLDPVQLGAVPLYRGAGRLREASEAARGSLKPKNTAAAREAGRRMTIAERRAAEAEQTDLAGATKSGQRAERSQKEN</sequence>
<comment type="subcellular location">
    <subcellularLocation>
        <location evidence="1 9">Cell membrane</location>
        <topology evidence="1 9">Multi-pass membrane protein</topology>
    </subcellularLocation>
</comment>
<evidence type="ECO:0000259" key="13">
    <source>
        <dbReference type="Pfam" id="PF22599"/>
    </source>
</evidence>
<dbReference type="RefSeq" id="WP_323279230.1">
    <property type="nucleotide sequence ID" value="NZ_JAYGGQ010000008.1"/>
</dbReference>
<keyword evidence="8 9" id="KW-0472">Membrane</keyword>
<feature type="compositionally biased region" description="Basic and acidic residues" evidence="10">
    <location>
        <begin position="583"/>
        <end position="592"/>
    </location>
</feature>
<feature type="transmembrane region" description="Helical" evidence="9">
    <location>
        <begin position="400"/>
        <end position="423"/>
    </location>
</feature>
<evidence type="ECO:0000259" key="12">
    <source>
        <dbReference type="Pfam" id="PF21760"/>
    </source>
</evidence>
<feature type="domain" description="SecDF P1 head subdomain" evidence="13">
    <location>
        <begin position="215"/>
        <end position="326"/>
    </location>
</feature>
<dbReference type="InterPro" id="IPR048634">
    <property type="entry name" value="SecD_SecF_C"/>
</dbReference>
<dbReference type="Pfam" id="PF02355">
    <property type="entry name" value="SecD_SecF_C"/>
    <property type="match status" value="1"/>
</dbReference>
<dbReference type="InterPro" id="IPR022813">
    <property type="entry name" value="SecD/SecF_arch_bac"/>
</dbReference>
<feature type="region of interest" description="Disordered" evidence="10">
    <location>
        <begin position="566"/>
        <end position="592"/>
    </location>
</feature>
<keyword evidence="3 9" id="KW-1003">Cell membrane</keyword>
<dbReference type="Proteomes" id="UP001304769">
    <property type="component" value="Unassembled WGS sequence"/>
</dbReference>
<evidence type="ECO:0000256" key="7">
    <source>
        <dbReference type="ARBA" id="ARBA00023010"/>
    </source>
</evidence>
<keyword evidence="7 9" id="KW-0811">Translocation</keyword>
<dbReference type="PANTHER" id="PTHR30081">
    <property type="entry name" value="PROTEIN-EXPORT MEMBRANE PROTEIN SEC"/>
    <property type="match status" value="1"/>
</dbReference>
<dbReference type="InterPro" id="IPR048631">
    <property type="entry name" value="SecD_1st"/>
</dbReference>
<dbReference type="Gene3D" id="3.30.70.3400">
    <property type="match status" value="1"/>
</dbReference>
<evidence type="ECO:0000313" key="15">
    <source>
        <dbReference type="Proteomes" id="UP001304769"/>
    </source>
</evidence>
<evidence type="ECO:0000256" key="3">
    <source>
        <dbReference type="ARBA" id="ARBA00022475"/>
    </source>
</evidence>
<evidence type="ECO:0000313" key="14">
    <source>
        <dbReference type="EMBL" id="MEA5455376.1"/>
    </source>
</evidence>
<dbReference type="Pfam" id="PF21760">
    <property type="entry name" value="SecD_1st"/>
    <property type="match status" value="1"/>
</dbReference>
<reference evidence="14 15" key="1">
    <citation type="submission" date="2023-12" db="EMBL/GenBank/DDBJ databases">
        <title>Sinomonas terricola sp. nov, isolated from litchi orchard soil in Guangdong, PR China.</title>
        <authorList>
            <person name="Jiaxin W."/>
            <person name="Yang Z."/>
            <person name="Honghui Z."/>
        </authorList>
    </citation>
    <scope>NUCLEOTIDE SEQUENCE [LARGE SCALE GENOMIC DNA]</scope>
    <source>
        <strain evidence="14 15">JGH33</strain>
    </source>
</reference>
<keyword evidence="15" id="KW-1185">Reference proteome</keyword>
<accession>A0ABU5T8G3</accession>
<feature type="domain" description="Protein export membrane protein SecD/SecF C-terminal" evidence="11">
    <location>
        <begin position="327"/>
        <end position="490"/>
    </location>
</feature>
<evidence type="ECO:0000256" key="2">
    <source>
        <dbReference type="ARBA" id="ARBA00022448"/>
    </source>
</evidence>
<feature type="transmembrane region" description="Helical" evidence="9">
    <location>
        <begin position="475"/>
        <end position="494"/>
    </location>
</feature>
<dbReference type="Pfam" id="PF22599">
    <property type="entry name" value="SecDF_P1_head"/>
    <property type="match status" value="1"/>
</dbReference>
<evidence type="ECO:0000256" key="5">
    <source>
        <dbReference type="ARBA" id="ARBA00022927"/>
    </source>
</evidence>
<feature type="domain" description="Protein translocase subunit SecDF P1" evidence="12">
    <location>
        <begin position="70"/>
        <end position="126"/>
    </location>
</feature>
<name>A0ABU5T8G3_9MICC</name>
<evidence type="ECO:0000256" key="1">
    <source>
        <dbReference type="ARBA" id="ARBA00004651"/>
    </source>
</evidence>
<dbReference type="Gene3D" id="1.20.1640.10">
    <property type="entry name" value="Multidrug efflux transporter AcrB transmembrane domain"/>
    <property type="match status" value="1"/>
</dbReference>
<evidence type="ECO:0000256" key="4">
    <source>
        <dbReference type="ARBA" id="ARBA00022692"/>
    </source>
</evidence>
<feature type="transmembrane region" description="Helical" evidence="9">
    <location>
        <begin position="452"/>
        <end position="469"/>
    </location>
</feature>
<evidence type="ECO:0000259" key="11">
    <source>
        <dbReference type="Pfam" id="PF02355"/>
    </source>
</evidence>
<proteinExistence type="inferred from homology"/>
<keyword evidence="4 9" id="KW-0812">Transmembrane</keyword>
<comment type="function">
    <text evidence="9">Part of the Sec protein translocase complex. Interacts with the SecYEG preprotein conducting channel. SecDF uses the proton motive force (PMF) to complete protein translocation after the ATP-dependent function of SecA.</text>
</comment>
<comment type="caution">
    <text evidence="9">Lacks conserved residue(s) required for the propagation of feature annotation.</text>
</comment>
<comment type="similarity">
    <text evidence="9">Belongs to the SecD/SecF family. SecD subfamily.</text>
</comment>
<gene>
    <name evidence="9 14" type="primary">secD</name>
    <name evidence="14" type="ORF">SPF06_11650</name>
</gene>
<protein>
    <recommendedName>
        <fullName evidence="9">Protein translocase subunit SecD</fullName>
    </recommendedName>
</protein>